<keyword evidence="4" id="KW-0540">Nuclease</keyword>
<proteinExistence type="inferred from homology"/>
<dbReference type="InterPro" id="IPR027806">
    <property type="entry name" value="HARBI1_dom"/>
</dbReference>
<dbReference type="GO" id="GO:0004518">
    <property type="term" value="F:nuclease activity"/>
    <property type="evidence" value="ECO:0007669"/>
    <property type="project" value="UniProtKB-KW"/>
</dbReference>
<comment type="similarity">
    <text evidence="3">Belongs to the HARBI1 family.</text>
</comment>
<dbReference type="OrthoDB" id="5983017at2759"/>
<evidence type="ECO:0000256" key="7">
    <source>
        <dbReference type="ARBA" id="ARBA00023242"/>
    </source>
</evidence>
<evidence type="ECO:0000313" key="9">
    <source>
        <dbReference type="EnsemblMetazoa" id="XP_038075502.1"/>
    </source>
</evidence>
<dbReference type="PANTHER" id="PTHR22930">
    <property type="match status" value="1"/>
</dbReference>
<feature type="domain" description="DDE Tnp4" evidence="8">
    <location>
        <begin position="186"/>
        <end position="337"/>
    </location>
</feature>
<sequence length="387" mass="44418">MERHRSKLISCIIAVRSIDERINEFALNYRQVCQNDQVAVNLLTNRRDYVPKVEDYVEYTIPQYEPTDFKSHFRLEKSTFELLIQQLGPCPELRPRQIPGNPHTDITKSALVFLWYVGNLESFRSMADRFGLSQSTAHSCCKKVASAIKCNLMPNIITWPYTENSKQIISEGFAQLSSLPNVIGAVDGCHIRIKAPIDHPQSYFNRKKFYSVVLQGVCDHQWMFTNVMCGWPGSSHDSRVLRNSSVYQDAHIKFQGQEYIIADTAYPPKTFLQTPFKDFGHLTQDQRRFNRELCAARQVIERAFGHLKGRFRRLTQFDVSDPQFLVSTVLAACTLHNVCIAQKEEVLLNDIFAVSEDEMPDGGHEAPRNDGAGRLKRLQLVHQINHQ</sequence>
<dbReference type="Proteomes" id="UP000887568">
    <property type="component" value="Unplaced"/>
</dbReference>
<dbReference type="GO" id="GO:0046872">
    <property type="term" value="F:metal ion binding"/>
    <property type="evidence" value="ECO:0007669"/>
    <property type="project" value="UniProtKB-KW"/>
</dbReference>
<dbReference type="InterPro" id="IPR045249">
    <property type="entry name" value="HARBI1-like"/>
</dbReference>
<dbReference type="EnsemblMetazoa" id="XM_038219574.1">
    <property type="protein sequence ID" value="XP_038075502.1"/>
    <property type="gene ID" value="LOC119743195"/>
</dbReference>
<accession>A0A914BJ83</accession>
<dbReference type="RefSeq" id="XP_038075502.1">
    <property type="nucleotide sequence ID" value="XM_038219574.1"/>
</dbReference>
<keyword evidence="10" id="KW-1185">Reference proteome</keyword>
<dbReference type="OMA" id="CETIERA"/>
<evidence type="ECO:0000259" key="8">
    <source>
        <dbReference type="Pfam" id="PF13359"/>
    </source>
</evidence>
<comment type="subcellular location">
    <subcellularLocation>
        <location evidence="2">Nucleus</location>
    </subcellularLocation>
</comment>
<name>A0A914BJ83_PATMI</name>
<protein>
    <recommendedName>
        <fullName evidence="8">DDE Tnp4 domain-containing protein</fullName>
    </recommendedName>
</protein>
<evidence type="ECO:0000256" key="6">
    <source>
        <dbReference type="ARBA" id="ARBA00022801"/>
    </source>
</evidence>
<organism evidence="9 10">
    <name type="scientific">Patiria miniata</name>
    <name type="common">Bat star</name>
    <name type="synonym">Asterina miniata</name>
    <dbReference type="NCBI Taxonomy" id="46514"/>
    <lineage>
        <taxon>Eukaryota</taxon>
        <taxon>Metazoa</taxon>
        <taxon>Echinodermata</taxon>
        <taxon>Eleutherozoa</taxon>
        <taxon>Asterozoa</taxon>
        <taxon>Asteroidea</taxon>
        <taxon>Valvatacea</taxon>
        <taxon>Valvatida</taxon>
        <taxon>Asterinidae</taxon>
        <taxon>Patiria</taxon>
    </lineage>
</organism>
<comment type="cofactor">
    <cofactor evidence="1">
        <name>a divalent metal cation</name>
        <dbReference type="ChEBI" id="CHEBI:60240"/>
    </cofactor>
</comment>
<evidence type="ECO:0000256" key="1">
    <source>
        <dbReference type="ARBA" id="ARBA00001968"/>
    </source>
</evidence>
<evidence type="ECO:0000256" key="2">
    <source>
        <dbReference type="ARBA" id="ARBA00004123"/>
    </source>
</evidence>
<evidence type="ECO:0000256" key="3">
    <source>
        <dbReference type="ARBA" id="ARBA00006958"/>
    </source>
</evidence>
<evidence type="ECO:0000313" key="10">
    <source>
        <dbReference type="Proteomes" id="UP000887568"/>
    </source>
</evidence>
<evidence type="ECO:0000256" key="5">
    <source>
        <dbReference type="ARBA" id="ARBA00022723"/>
    </source>
</evidence>
<keyword evidence="7" id="KW-0539">Nucleus</keyword>
<reference evidence="9" key="1">
    <citation type="submission" date="2022-11" db="UniProtKB">
        <authorList>
            <consortium name="EnsemblMetazoa"/>
        </authorList>
    </citation>
    <scope>IDENTIFICATION</scope>
</reference>
<keyword evidence="5" id="KW-0479">Metal-binding</keyword>
<dbReference type="PANTHER" id="PTHR22930:SF85">
    <property type="entry name" value="GH03217P-RELATED"/>
    <property type="match status" value="1"/>
</dbReference>
<dbReference type="GO" id="GO:0005634">
    <property type="term" value="C:nucleus"/>
    <property type="evidence" value="ECO:0007669"/>
    <property type="project" value="UniProtKB-SubCell"/>
</dbReference>
<dbReference type="AlphaFoldDB" id="A0A914BJ83"/>
<dbReference type="GeneID" id="119743195"/>
<keyword evidence="6" id="KW-0378">Hydrolase</keyword>
<dbReference type="GO" id="GO:0016787">
    <property type="term" value="F:hydrolase activity"/>
    <property type="evidence" value="ECO:0007669"/>
    <property type="project" value="UniProtKB-KW"/>
</dbReference>
<dbReference type="Pfam" id="PF13359">
    <property type="entry name" value="DDE_Tnp_4"/>
    <property type="match status" value="1"/>
</dbReference>
<evidence type="ECO:0000256" key="4">
    <source>
        <dbReference type="ARBA" id="ARBA00022722"/>
    </source>
</evidence>